<dbReference type="Proteomes" id="UP001589834">
    <property type="component" value="Unassembled WGS sequence"/>
</dbReference>
<dbReference type="EMBL" id="JBHLTN010000037">
    <property type="protein sequence ID" value="MFC0594130.1"/>
    <property type="molecule type" value="Genomic_DNA"/>
</dbReference>
<gene>
    <name evidence="1" type="ORF">ACFFGG_16390</name>
</gene>
<organism evidence="1 2">
    <name type="scientific">Ottowia pentelensis</name>
    <dbReference type="NCBI Taxonomy" id="511108"/>
    <lineage>
        <taxon>Bacteria</taxon>
        <taxon>Pseudomonadati</taxon>
        <taxon>Pseudomonadota</taxon>
        <taxon>Betaproteobacteria</taxon>
        <taxon>Burkholderiales</taxon>
        <taxon>Comamonadaceae</taxon>
        <taxon>Ottowia</taxon>
    </lineage>
</organism>
<sequence>MSFGDSKKLPFRSVRAGNVHKTISCARSTSYKIMSTDPSFPKPFRITPRIVVFDEAELLAWRASKAAA</sequence>
<dbReference type="InterPro" id="IPR010260">
    <property type="entry name" value="AlpA"/>
</dbReference>
<evidence type="ECO:0000313" key="1">
    <source>
        <dbReference type="EMBL" id="MFC0594130.1"/>
    </source>
</evidence>
<dbReference type="RefSeq" id="WP_377484661.1">
    <property type="nucleotide sequence ID" value="NZ_JBHLTN010000037.1"/>
</dbReference>
<evidence type="ECO:0000313" key="2">
    <source>
        <dbReference type="Proteomes" id="UP001589834"/>
    </source>
</evidence>
<accession>A0ABV6PW96</accession>
<dbReference type="Pfam" id="PF05930">
    <property type="entry name" value="Phage_AlpA"/>
    <property type="match status" value="1"/>
</dbReference>
<name>A0ABV6PW96_9BURK</name>
<proteinExistence type="predicted"/>
<comment type="caution">
    <text evidence="1">The sequence shown here is derived from an EMBL/GenBank/DDBJ whole genome shotgun (WGS) entry which is preliminary data.</text>
</comment>
<protein>
    <submittedName>
        <fullName evidence="1">Helix-turn-helix transcriptional regulator</fullName>
    </submittedName>
</protein>
<keyword evidence="2" id="KW-1185">Reference proteome</keyword>
<reference evidence="1 2" key="1">
    <citation type="submission" date="2024-09" db="EMBL/GenBank/DDBJ databases">
        <authorList>
            <person name="Sun Q."/>
            <person name="Mori K."/>
        </authorList>
    </citation>
    <scope>NUCLEOTIDE SEQUENCE [LARGE SCALE GENOMIC DNA]</scope>
    <source>
        <strain evidence="1 2">NCAIM B.02336</strain>
    </source>
</reference>